<evidence type="ECO:0000256" key="2">
    <source>
        <dbReference type="ARBA" id="ARBA00022737"/>
    </source>
</evidence>
<proteinExistence type="inferred from homology"/>
<dbReference type="Pfam" id="PF13812">
    <property type="entry name" value="PPR_3"/>
    <property type="match status" value="1"/>
</dbReference>
<evidence type="ECO:0000313" key="5">
    <source>
        <dbReference type="EMBL" id="MBX01276.1"/>
    </source>
</evidence>
<feature type="repeat" description="PPR" evidence="3">
    <location>
        <begin position="464"/>
        <end position="498"/>
    </location>
</feature>
<feature type="repeat" description="PPR" evidence="3">
    <location>
        <begin position="359"/>
        <end position="393"/>
    </location>
</feature>
<dbReference type="EMBL" id="GGEC01020792">
    <property type="protein sequence ID" value="MBX01276.1"/>
    <property type="molecule type" value="Transcribed_RNA"/>
</dbReference>
<accession>A0A2P2K6C2</accession>
<dbReference type="SUPFAM" id="SSF48452">
    <property type="entry name" value="TPR-like"/>
    <property type="match status" value="1"/>
</dbReference>
<dbReference type="NCBIfam" id="TIGR00756">
    <property type="entry name" value="PPR"/>
    <property type="match status" value="6"/>
</dbReference>
<protein>
    <submittedName>
        <fullName evidence="5">Pentatricopeptide repeat-containing protein At1g10910ic isoform X1</fullName>
    </submittedName>
</protein>
<evidence type="ECO:0000256" key="1">
    <source>
        <dbReference type="ARBA" id="ARBA00007626"/>
    </source>
</evidence>
<feature type="repeat" description="PPR" evidence="3">
    <location>
        <begin position="429"/>
        <end position="463"/>
    </location>
</feature>
<dbReference type="InterPro" id="IPR002885">
    <property type="entry name" value="PPR_rpt"/>
</dbReference>
<feature type="repeat" description="PPR" evidence="3">
    <location>
        <begin position="254"/>
        <end position="288"/>
    </location>
</feature>
<dbReference type="PANTHER" id="PTHR47941">
    <property type="entry name" value="PENTATRICOPEPTIDE REPEAT-CONTAINING PROTEIN 3, MITOCHONDRIAL"/>
    <property type="match status" value="1"/>
</dbReference>
<feature type="repeat" description="PPR" evidence="3">
    <location>
        <begin position="218"/>
        <end position="253"/>
    </location>
</feature>
<feature type="repeat" description="PPR" evidence="3">
    <location>
        <begin position="183"/>
        <end position="217"/>
    </location>
</feature>
<feature type="region of interest" description="Disordered" evidence="4">
    <location>
        <begin position="52"/>
        <end position="74"/>
    </location>
</feature>
<name>A0A2P2K6C2_RHIMU</name>
<feature type="repeat" description="PPR" evidence="3">
    <location>
        <begin position="289"/>
        <end position="323"/>
    </location>
</feature>
<dbReference type="Gene3D" id="1.25.40.10">
    <property type="entry name" value="Tetratricopeptide repeat domain"/>
    <property type="match status" value="3"/>
</dbReference>
<dbReference type="PROSITE" id="PS51375">
    <property type="entry name" value="PPR"/>
    <property type="match status" value="8"/>
</dbReference>
<feature type="repeat" description="PPR" evidence="3">
    <location>
        <begin position="394"/>
        <end position="424"/>
    </location>
</feature>
<comment type="similarity">
    <text evidence="1">Belongs to the PPR family. P subfamily.</text>
</comment>
<keyword evidence="2" id="KW-0677">Repeat</keyword>
<organism evidence="5">
    <name type="scientific">Rhizophora mucronata</name>
    <name type="common">Asiatic mangrove</name>
    <dbReference type="NCBI Taxonomy" id="61149"/>
    <lineage>
        <taxon>Eukaryota</taxon>
        <taxon>Viridiplantae</taxon>
        <taxon>Streptophyta</taxon>
        <taxon>Embryophyta</taxon>
        <taxon>Tracheophyta</taxon>
        <taxon>Spermatophyta</taxon>
        <taxon>Magnoliopsida</taxon>
        <taxon>eudicotyledons</taxon>
        <taxon>Gunneridae</taxon>
        <taxon>Pentapetalae</taxon>
        <taxon>rosids</taxon>
        <taxon>fabids</taxon>
        <taxon>Malpighiales</taxon>
        <taxon>Rhizophoraceae</taxon>
        <taxon>Rhizophora</taxon>
    </lineage>
</organism>
<evidence type="ECO:0000256" key="4">
    <source>
        <dbReference type="SAM" id="MobiDB-lite"/>
    </source>
</evidence>
<sequence>MEITIATASHHPRILAHPKQTPTLFLSSTTPVTEATRATKLRRISATTSTAVKLPVKEPPAELPPPLSSPPSVVVVGRRRPHSKSYLDRQAAILEVGQSPDLNSALQRLGGSLKVQDFNVILRNLGKQERWQYLTQLFDWMREHNKISASSYSSYIKFVGKGLNPAKVLEIYNNIPDESMKANVFICNSVLSCLVRNGKFDVSIKLFYDMKRAGLTPDAITYSTLLAGCIKVKKGYFNALDLVQELKYNGLVMDSVMYGTLVAICASSHQCEEAQNYFDQMKNEGHLPNSYHYSSLLNAYSSSGNYKKAEELVQDMKSSGLVPNKVIFTTLLKVYVRGHMFEKSRELLAELEALGYAEDEMPYCILMNGLAKTGHMDEARALFDEMTKKNIRSDGYSHSIMISAFCRSGLLEEAKQLAREFEAKYEKYDLVILNTMLCAYCKAGEMESVMQMMKKMDELAISPDHTTFHILIKYFCKEKLYLLAYKIMQDMRRKGHQPAEELCSTLIFHLSKIKAYSEAFDVYSELKYCKRTICKALHEKILHILIAGHLLKEAYVVVKDNVESISRPAINKFANAYMASGNINMVNDVLKFIHGSGLKIDQGLFQVVISRYIAQPEKKELLLNLLQWMAGQRYTVDSSTRNLILRNSHLFGRQLIAEVLSKQYMMSKVSKSH</sequence>
<dbReference type="Pfam" id="PF13041">
    <property type="entry name" value="PPR_2"/>
    <property type="match status" value="3"/>
</dbReference>
<dbReference type="AlphaFoldDB" id="A0A2P2K6C2"/>
<reference evidence="5" key="1">
    <citation type="submission" date="2018-02" db="EMBL/GenBank/DDBJ databases">
        <title>Rhizophora mucronata_Transcriptome.</title>
        <authorList>
            <person name="Meera S.P."/>
            <person name="Sreeshan A."/>
            <person name="Augustine A."/>
        </authorList>
    </citation>
    <scope>NUCLEOTIDE SEQUENCE</scope>
    <source>
        <tissue evidence="5">Leaf</tissue>
    </source>
</reference>
<dbReference type="InterPro" id="IPR011990">
    <property type="entry name" value="TPR-like_helical_dom_sf"/>
</dbReference>
<evidence type="ECO:0000256" key="3">
    <source>
        <dbReference type="PROSITE-ProRule" id="PRU00708"/>
    </source>
</evidence>